<dbReference type="Gene3D" id="3.90.226.10">
    <property type="entry name" value="2-enoyl-CoA Hydratase, Chain A, domain 1"/>
    <property type="match status" value="1"/>
</dbReference>
<dbReference type="PANTHER" id="PTHR43176:SF3">
    <property type="entry name" value="3-HYDROXYISOBUTYRYL-COA HYDROLASE, MITOCHONDRIAL"/>
    <property type="match status" value="1"/>
</dbReference>
<evidence type="ECO:0000313" key="5">
    <source>
        <dbReference type="EMBL" id="EGD60580.1"/>
    </source>
</evidence>
<evidence type="ECO:0000256" key="2">
    <source>
        <dbReference type="ARBA" id="ARBA00011915"/>
    </source>
</evidence>
<dbReference type="InterPro" id="IPR032259">
    <property type="entry name" value="HIBYL-CoA-H"/>
</dbReference>
<gene>
    <name evidence="5" type="ORF">Y88_2870</name>
</gene>
<dbReference type="GO" id="GO:0016853">
    <property type="term" value="F:isomerase activity"/>
    <property type="evidence" value="ECO:0007669"/>
    <property type="project" value="UniProtKB-KW"/>
</dbReference>
<evidence type="ECO:0000256" key="1">
    <source>
        <dbReference type="ARBA" id="ARBA00001709"/>
    </source>
</evidence>
<comment type="catalytic activity">
    <reaction evidence="1">
        <text>3-hydroxy-2-methylpropanoyl-CoA + H2O = 3-hydroxy-2-methylpropanoate + CoA + H(+)</text>
        <dbReference type="Rhea" id="RHEA:20888"/>
        <dbReference type="ChEBI" id="CHEBI:11805"/>
        <dbReference type="ChEBI" id="CHEBI:15377"/>
        <dbReference type="ChEBI" id="CHEBI:15378"/>
        <dbReference type="ChEBI" id="CHEBI:57287"/>
        <dbReference type="ChEBI" id="CHEBI:57340"/>
        <dbReference type="EC" id="3.1.2.4"/>
    </reaction>
</comment>
<dbReference type="SUPFAM" id="SSF52096">
    <property type="entry name" value="ClpP/crotonase"/>
    <property type="match status" value="1"/>
</dbReference>
<dbReference type="InterPro" id="IPR045004">
    <property type="entry name" value="ECH_dom"/>
</dbReference>
<dbReference type="AlphaFoldDB" id="F1Z4H0"/>
<dbReference type="GO" id="GO:0006574">
    <property type="term" value="P:L-valine catabolic process"/>
    <property type="evidence" value="ECO:0007669"/>
    <property type="project" value="TreeGrafter"/>
</dbReference>
<proteinExistence type="predicted"/>
<dbReference type="InParanoid" id="F1Z4H0"/>
<keyword evidence="6" id="KW-1185">Reference proteome</keyword>
<keyword evidence="3" id="KW-0378">Hydrolase</keyword>
<dbReference type="OrthoDB" id="9790967at2"/>
<dbReference type="eggNOG" id="COG1024">
    <property type="taxonomic scope" value="Bacteria"/>
</dbReference>
<dbReference type="GO" id="GO:0003860">
    <property type="term" value="F:3-hydroxyisobutyryl-CoA hydrolase activity"/>
    <property type="evidence" value="ECO:0007669"/>
    <property type="project" value="UniProtKB-EC"/>
</dbReference>
<protein>
    <recommendedName>
        <fullName evidence="2">3-hydroxyisobutyryl-CoA hydrolase</fullName>
        <ecNumber evidence="2">3.1.2.4</ecNumber>
    </recommendedName>
</protein>
<name>F1Z4H0_9SPHN</name>
<dbReference type="STRING" id="983920.Y88_2870"/>
<dbReference type="PANTHER" id="PTHR43176">
    <property type="entry name" value="3-HYDROXYISOBUTYRYL-COA HYDROLASE-RELATED"/>
    <property type="match status" value="1"/>
</dbReference>
<dbReference type="HOGENOM" id="CLU_009834_22_1_5"/>
<dbReference type="InterPro" id="IPR029045">
    <property type="entry name" value="ClpP/crotonase-like_dom_sf"/>
</dbReference>
<accession>F1Z4H0</accession>
<dbReference type="CDD" id="cd06558">
    <property type="entry name" value="crotonase-like"/>
    <property type="match status" value="1"/>
</dbReference>
<dbReference type="NCBIfam" id="NF004127">
    <property type="entry name" value="PRK05617.1"/>
    <property type="match status" value="1"/>
</dbReference>
<dbReference type="Proteomes" id="UP000004728">
    <property type="component" value="Unassembled WGS sequence"/>
</dbReference>
<evidence type="ECO:0000313" key="6">
    <source>
        <dbReference type="Proteomes" id="UP000004728"/>
    </source>
</evidence>
<evidence type="ECO:0000259" key="4">
    <source>
        <dbReference type="Pfam" id="PF16113"/>
    </source>
</evidence>
<organism evidence="5 6">
    <name type="scientific">Novosphingobium nitrogenifigens DSM 19370</name>
    <dbReference type="NCBI Taxonomy" id="983920"/>
    <lineage>
        <taxon>Bacteria</taxon>
        <taxon>Pseudomonadati</taxon>
        <taxon>Pseudomonadota</taxon>
        <taxon>Alphaproteobacteria</taxon>
        <taxon>Sphingomonadales</taxon>
        <taxon>Sphingomonadaceae</taxon>
        <taxon>Novosphingobium</taxon>
    </lineage>
</organism>
<dbReference type="Pfam" id="PF16113">
    <property type="entry name" value="ECH_2"/>
    <property type="match status" value="1"/>
</dbReference>
<feature type="domain" description="Enoyl-CoA hydratase/isomerase" evidence="4">
    <location>
        <begin position="25"/>
        <end position="350"/>
    </location>
</feature>
<sequence>MSAPEMTAEAVATEEVLVRREGATGVLSLNRPRAIHALNLGMVRAMTQALLAWRDDPAVALVVIDHAEGRGFCAGGDIAMMRHSALSDGGAEGRRFFFEEYRLNHLILTYPKPVVTFMDGITMGGGVGISGPATYRIATEATRLAMPESGIGLFPDVGGGWYLSRLSGRLGQYLALTGARLDGAECLWAGLATHYLPSSALAEVKAELAARPDEITAILHRHSVVPGDVKIAAQVGEIDRTFASDSYETILGELREEAGRGSEWAGATLATLHTKSPQTCKVALRQLRDSLDCEDFAANMAMEYRIASRVLTLPDFAEGVRAVIIDKDNAPQWTPSTPEEVSEDAIDAIFAPLPANEEWTPL</sequence>
<keyword evidence="5" id="KW-0413">Isomerase</keyword>
<dbReference type="EC" id="3.1.2.4" evidence="2"/>
<dbReference type="EMBL" id="AEWJ01000018">
    <property type="protein sequence ID" value="EGD60580.1"/>
    <property type="molecule type" value="Genomic_DNA"/>
</dbReference>
<comment type="caution">
    <text evidence="5">The sequence shown here is derived from an EMBL/GenBank/DDBJ whole genome shotgun (WGS) entry which is preliminary data.</text>
</comment>
<reference evidence="5 6" key="1">
    <citation type="journal article" date="2012" name="J. Bacteriol.">
        <title>Draft Genome Sequence of Novosphingobium nitrogenifigens Y88T.</title>
        <authorList>
            <person name="Strabala T.J."/>
            <person name="Macdonald L."/>
            <person name="Liu V."/>
            <person name="Smit A.M."/>
        </authorList>
    </citation>
    <scope>NUCLEOTIDE SEQUENCE [LARGE SCALE GENOMIC DNA]</scope>
    <source>
        <strain evidence="5 6">DSM 19370</strain>
    </source>
</reference>
<evidence type="ECO:0000256" key="3">
    <source>
        <dbReference type="ARBA" id="ARBA00022801"/>
    </source>
</evidence>